<evidence type="ECO:0000256" key="9">
    <source>
        <dbReference type="ARBA" id="ARBA00023157"/>
    </source>
</evidence>
<keyword evidence="4" id="KW-0378">Hydrolase</keyword>
<feature type="domain" description="SEA" evidence="14">
    <location>
        <begin position="407"/>
        <end position="528"/>
    </location>
</feature>
<dbReference type="PROSITE" id="PS50024">
    <property type="entry name" value="SEA"/>
    <property type="match status" value="1"/>
</dbReference>
<dbReference type="SUPFAM" id="SSF49899">
    <property type="entry name" value="Concanavalin A-like lectins/glucanases"/>
    <property type="match status" value="1"/>
</dbReference>
<feature type="compositionally biased region" description="Polar residues" evidence="12">
    <location>
        <begin position="8"/>
        <end position="34"/>
    </location>
</feature>
<dbReference type="InterPro" id="IPR036364">
    <property type="entry name" value="SEA_dom_sf"/>
</dbReference>
<dbReference type="SUPFAM" id="SSF57424">
    <property type="entry name" value="LDL receptor-like module"/>
    <property type="match status" value="4"/>
</dbReference>
<dbReference type="InterPro" id="IPR023415">
    <property type="entry name" value="LDLR_class-A_CS"/>
</dbReference>
<dbReference type="SUPFAM" id="SSF56487">
    <property type="entry name" value="SRCR-like"/>
    <property type="match status" value="1"/>
</dbReference>
<dbReference type="Pfam" id="PF00629">
    <property type="entry name" value="MAM"/>
    <property type="match status" value="1"/>
</dbReference>
<dbReference type="Gene3D" id="2.40.10.10">
    <property type="entry name" value="Trypsin-like serine proteases"/>
    <property type="match status" value="2"/>
</dbReference>
<dbReference type="InterPro" id="IPR001254">
    <property type="entry name" value="Trypsin_dom"/>
</dbReference>
<dbReference type="Gene3D" id="2.60.120.200">
    <property type="match status" value="1"/>
</dbReference>
<dbReference type="InterPro" id="IPR036055">
    <property type="entry name" value="LDL_receptor-like_sf"/>
</dbReference>
<dbReference type="PRINTS" id="PR00261">
    <property type="entry name" value="LDLRECEPTOR"/>
</dbReference>
<comment type="subcellular location">
    <subcellularLocation>
        <location evidence="1">Membrane</location>
        <topology evidence="1">Single-pass type II membrane protein</topology>
    </subcellularLocation>
</comment>
<feature type="compositionally biased region" description="Basic and acidic residues" evidence="12">
    <location>
        <begin position="123"/>
        <end position="133"/>
    </location>
</feature>
<feature type="compositionally biased region" description="Basic and acidic residues" evidence="12">
    <location>
        <begin position="90"/>
        <end position="99"/>
    </location>
</feature>
<dbReference type="InterPro" id="IPR009003">
    <property type="entry name" value="Peptidase_S1_PA"/>
</dbReference>
<feature type="disulfide bond" evidence="10">
    <location>
        <begin position="735"/>
        <end position="747"/>
    </location>
</feature>
<keyword evidence="2" id="KW-0645">Protease</keyword>
<dbReference type="OrthoDB" id="10061449at2759"/>
<dbReference type="GO" id="GO:0004252">
    <property type="term" value="F:serine-type endopeptidase activity"/>
    <property type="evidence" value="ECO:0007669"/>
    <property type="project" value="InterPro"/>
</dbReference>
<dbReference type="PROSITE" id="PS50060">
    <property type="entry name" value="MAM_2"/>
    <property type="match status" value="1"/>
</dbReference>
<feature type="transmembrane region" description="Helical" evidence="13">
    <location>
        <begin position="362"/>
        <end position="388"/>
    </location>
</feature>
<feature type="compositionally biased region" description="Polar residues" evidence="12">
    <location>
        <begin position="105"/>
        <end position="121"/>
    </location>
</feature>
<evidence type="ECO:0000256" key="6">
    <source>
        <dbReference type="ARBA" id="ARBA00022968"/>
    </source>
</evidence>
<dbReference type="PROSITE" id="PS50287">
    <property type="entry name" value="SRCR_2"/>
    <property type="match status" value="1"/>
</dbReference>
<dbReference type="Pfam" id="PF01390">
    <property type="entry name" value="SEA"/>
    <property type="match status" value="1"/>
</dbReference>
<evidence type="ECO:0000313" key="19">
    <source>
        <dbReference type="RefSeq" id="XP_013383452.1"/>
    </source>
</evidence>
<dbReference type="SUPFAM" id="SSF82671">
    <property type="entry name" value="SEA domain"/>
    <property type="match status" value="1"/>
</dbReference>
<keyword evidence="6" id="KW-0735">Signal-anchor</keyword>
<dbReference type="RefSeq" id="XP_013383452.1">
    <property type="nucleotide sequence ID" value="XM_013527998.1"/>
</dbReference>
<evidence type="ECO:0000256" key="13">
    <source>
        <dbReference type="SAM" id="Phobius"/>
    </source>
</evidence>
<dbReference type="SMART" id="SM00200">
    <property type="entry name" value="SEA"/>
    <property type="match status" value="1"/>
</dbReference>
<feature type="domain" description="SRCR" evidence="17">
    <location>
        <begin position="832"/>
        <end position="930"/>
    </location>
</feature>
<keyword evidence="7 13" id="KW-1133">Transmembrane helix</keyword>
<dbReference type="GO" id="GO:0006508">
    <property type="term" value="P:proteolysis"/>
    <property type="evidence" value="ECO:0007669"/>
    <property type="project" value="UniProtKB-KW"/>
</dbReference>
<accession>A0A1S3HBQ4</accession>
<evidence type="ECO:0000256" key="12">
    <source>
        <dbReference type="SAM" id="MobiDB-lite"/>
    </source>
</evidence>
<dbReference type="GeneID" id="106153871"/>
<evidence type="ECO:0000259" key="14">
    <source>
        <dbReference type="PROSITE" id="PS50024"/>
    </source>
</evidence>
<proteinExistence type="predicted"/>
<dbReference type="SMART" id="SM00020">
    <property type="entry name" value="Tryp_SPc"/>
    <property type="match status" value="1"/>
</dbReference>
<evidence type="ECO:0000256" key="4">
    <source>
        <dbReference type="ARBA" id="ARBA00022801"/>
    </source>
</evidence>
<dbReference type="PROSITE" id="PS00134">
    <property type="entry name" value="TRYPSIN_HIS"/>
    <property type="match status" value="1"/>
</dbReference>
<evidence type="ECO:0000256" key="7">
    <source>
        <dbReference type="ARBA" id="ARBA00022989"/>
    </source>
</evidence>
<dbReference type="InterPro" id="IPR001190">
    <property type="entry name" value="SRCR"/>
</dbReference>
<evidence type="ECO:0000256" key="2">
    <source>
        <dbReference type="ARBA" id="ARBA00022670"/>
    </source>
</evidence>
<evidence type="ECO:0000256" key="10">
    <source>
        <dbReference type="PROSITE-ProRule" id="PRU00124"/>
    </source>
</evidence>
<dbReference type="InParanoid" id="A0A1S3HBQ4"/>
<evidence type="ECO:0000259" key="15">
    <source>
        <dbReference type="PROSITE" id="PS50060"/>
    </source>
</evidence>
<dbReference type="InterPro" id="IPR000998">
    <property type="entry name" value="MAM_dom"/>
</dbReference>
<keyword evidence="18" id="KW-1185">Reference proteome</keyword>
<feature type="compositionally biased region" description="Basic and acidic residues" evidence="12">
    <location>
        <begin position="172"/>
        <end position="185"/>
    </location>
</feature>
<organism evidence="18 19">
    <name type="scientific">Lingula anatina</name>
    <name type="common">Brachiopod</name>
    <name type="synonym">Lingula unguis</name>
    <dbReference type="NCBI Taxonomy" id="7574"/>
    <lineage>
        <taxon>Eukaryota</taxon>
        <taxon>Metazoa</taxon>
        <taxon>Spiralia</taxon>
        <taxon>Lophotrochozoa</taxon>
        <taxon>Brachiopoda</taxon>
        <taxon>Linguliformea</taxon>
        <taxon>Lingulata</taxon>
        <taxon>Lingulida</taxon>
        <taxon>Linguloidea</taxon>
        <taxon>Lingulidae</taxon>
        <taxon>Lingula</taxon>
    </lineage>
</organism>
<dbReference type="Pfam" id="PF00057">
    <property type="entry name" value="Ldl_recept_a"/>
    <property type="match status" value="4"/>
</dbReference>
<dbReference type="PROSITE" id="PS50240">
    <property type="entry name" value="TRYPSIN_DOM"/>
    <property type="match status" value="1"/>
</dbReference>
<evidence type="ECO:0000259" key="17">
    <source>
        <dbReference type="PROSITE" id="PS50287"/>
    </source>
</evidence>
<dbReference type="InterPro" id="IPR002172">
    <property type="entry name" value="LDrepeatLR_classA_rpt"/>
</dbReference>
<dbReference type="FunFam" id="2.40.10.10:FF:000003">
    <property type="entry name" value="Transmembrane serine protease 3"/>
    <property type="match status" value="1"/>
</dbReference>
<evidence type="ECO:0000313" key="18">
    <source>
        <dbReference type="Proteomes" id="UP000085678"/>
    </source>
</evidence>
<evidence type="ECO:0000256" key="11">
    <source>
        <dbReference type="PROSITE-ProRule" id="PRU00196"/>
    </source>
</evidence>
<comment type="caution">
    <text evidence="11">Lacks conserved residue(s) required for the propagation of feature annotation.</text>
</comment>
<feature type="disulfide bond" evidence="10">
    <location>
        <begin position="754"/>
        <end position="769"/>
    </location>
</feature>
<dbReference type="InterPro" id="IPR013320">
    <property type="entry name" value="ConA-like_dom_sf"/>
</dbReference>
<dbReference type="InterPro" id="IPR000082">
    <property type="entry name" value="SEA_dom"/>
</dbReference>
<evidence type="ECO:0000256" key="5">
    <source>
        <dbReference type="ARBA" id="ARBA00022825"/>
    </source>
</evidence>
<dbReference type="AlphaFoldDB" id="A0A1S3HBQ4"/>
<keyword evidence="8 13" id="KW-0472">Membrane</keyword>
<feature type="compositionally biased region" description="Polar residues" evidence="12">
    <location>
        <begin position="77"/>
        <end position="89"/>
    </location>
</feature>
<dbReference type="CDD" id="cd00190">
    <property type="entry name" value="Tryp_SPc"/>
    <property type="match status" value="1"/>
</dbReference>
<feature type="domain" description="MAM" evidence="15">
    <location>
        <begin position="569"/>
        <end position="732"/>
    </location>
</feature>
<dbReference type="InterPro" id="IPR043504">
    <property type="entry name" value="Peptidase_S1_PA_chymotrypsin"/>
</dbReference>
<keyword evidence="3 13" id="KW-0812">Transmembrane</keyword>
<keyword evidence="9 10" id="KW-1015">Disulfide bond</keyword>
<dbReference type="GO" id="GO:0016020">
    <property type="term" value="C:membrane"/>
    <property type="evidence" value="ECO:0007669"/>
    <property type="project" value="UniProtKB-SubCell"/>
</dbReference>
<reference evidence="19" key="2">
    <citation type="submission" date="2025-08" db="UniProtKB">
        <authorList>
            <consortium name="RefSeq"/>
        </authorList>
    </citation>
    <scope>IDENTIFICATION</scope>
</reference>
<sequence length="1226" mass="136400">MSRKHDNTQPVSGGHSNKLNTISQQVDSPRSYSNHAYEEDKHGGASSHPGADPAPHEYRNIPQEGAAGAAGHEYRNISANRSPSQQNRSRGSEREDPHHSYRNIPEQNGSHGNYNNKNVTEIRQFDGAKESPYSRHRQIPQNRSQNSRNKKPSQKGDNREVAESQYLPMDRFSGEGRDPHPHDEYDQLAPPRHSSPPKQASPEVAGHEYRNVYDHKFQPYDERSADITRGESKKSYLNMERLDGTRQSDIILEDNEEHYKHPVRAYDNLAVVKPTVRPNNVDVGAYDNPAYRNSSYEIAPGGKPHPENTILRTENAYTDEPDIGIGRIRREPKYESRKSYIEAVESSKVDGEDQKRAAKKRVIIIVVVAIAFLIAVGIALGLYFGIWYKPEETLTTPMPTPTSTQGPAGLVQYSVEATIEGTWSPDLSNPNSQRYQNLSAAFKEQMSVILKDGTYGSQYNSIEISGFRNGSIKVDFKVIYLVSPDAKEPLTPRVVEKDMETGITKARGDKTLKIDIQPDVLIQVPCFLTDQIACLNGTCINRDLLCNGRLDCSDGFDESEVVCQIGKSVTCTFESDNACGYQNAPNQRLPWRRFKGQTFTAGTGPAADHTFGTSEGAYMYVENSRSILPTTSTLWSPSIINNATSHCVEFYYHMYGLDIGRLTVLSKQVSGSESTIFIAQGERRNDWIRGQAQAPRGTTQIGFKVQTKGRGLEDQGDIAIDDVTLKTTDCVYEACTELEFACNNKQCIPSYQRCDNFSQCLDGSDEMNCECPVNRVKCPGEAKCIMKEWLCDSYRDCNNGWDEENCPSCSTSEFECGDKSCIPASQRCDGTSQCPGGADEQRCVRRASANNVIEVYRDGGWYPICASGWTSQLTSDLCDMLGEGDLEQDQRPAVNSASYLSVGRVTGSLLGALSMSSQCSNNRVVGAVCKAKTCGRPTIGQLAPMIIHGDDAPDGRWPWMVSLLANDVHKCGATLINRQWVVTAAHCVWDFASNLYRLKIVLGTTRPGEQSASKVQMRVRTAVIHPDYDTRNPYKGNDIALLQLLEPVNYTAYIQPICLPKSRESGSTYPVTSRCYTTGWGFTDSDLQTEPVVLQEAKMKVWSPAVCNSSSGHNGIIRDSMVCAGYYSGYISVCQKDSGGPLVCRDEFDRWKLIGVTSFVAQGCDVPRNPGIFTKVADFVDWMHPYICKYKSSVQVFNFVDTVKSYSIRLRDRFLNLGLLHNVHYA</sequence>
<feature type="disulfide bond" evidence="10">
    <location>
        <begin position="816"/>
        <end position="834"/>
    </location>
</feature>
<protein>
    <submittedName>
        <fullName evidence="19">Uncharacterized protein LOC106153871</fullName>
    </submittedName>
</protein>
<evidence type="ECO:0000259" key="16">
    <source>
        <dbReference type="PROSITE" id="PS50240"/>
    </source>
</evidence>
<feature type="disulfide bond" evidence="10">
    <location>
        <begin position="742"/>
        <end position="760"/>
    </location>
</feature>
<dbReference type="InterPro" id="IPR018114">
    <property type="entry name" value="TRYPSIN_HIS"/>
</dbReference>
<dbReference type="CDD" id="cd06263">
    <property type="entry name" value="MAM"/>
    <property type="match status" value="1"/>
</dbReference>
<dbReference type="Gene3D" id="4.10.400.10">
    <property type="entry name" value="Low-density Lipoprotein Receptor"/>
    <property type="match status" value="4"/>
</dbReference>
<keyword evidence="5" id="KW-0720">Serine protease</keyword>
<evidence type="ECO:0000256" key="3">
    <source>
        <dbReference type="ARBA" id="ARBA00022692"/>
    </source>
</evidence>
<dbReference type="InterPro" id="IPR036772">
    <property type="entry name" value="SRCR-like_dom_sf"/>
</dbReference>
<feature type="region of interest" description="Disordered" evidence="12">
    <location>
        <begin position="1"/>
        <end position="204"/>
    </location>
</feature>
<gene>
    <name evidence="19" type="primary">LOC106153871</name>
</gene>
<feature type="domain" description="Peptidase S1" evidence="16">
    <location>
        <begin position="946"/>
        <end position="1188"/>
    </location>
</feature>
<evidence type="ECO:0000256" key="1">
    <source>
        <dbReference type="ARBA" id="ARBA00004606"/>
    </source>
</evidence>
<dbReference type="PANTHER" id="PTHR24252">
    <property type="entry name" value="ACROSIN-RELATED"/>
    <property type="match status" value="1"/>
</dbReference>
<evidence type="ECO:0000256" key="8">
    <source>
        <dbReference type="ARBA" id="ARBA00023136"/>
    </source>
</evidence>
<dbReference type="SMART" id="SM00192">
    <property type="entry name" value="LDLa"/>
    <property type="match status" value="4"/>
</dbReference>
<dbReference type="CDD" id="cd00112">
    <property type="entry name" value="LDLa"/>
    <property type="match status" value="4"/>
</dbReference>
<dbReference type="Proteomes" id="UP000085678">
    <property type="component" value="Unplaced"/>
</dbReference>
<dbReference type="STRING" id="7574.A0A1S3HBQ4"/>
<name>A0A1S3HBQ4_LINAN</name>
<dbReference type="Pfam" id="PF15494">
    <property type="entry name" value="SRCR_2"/>
    <property type="match status" value="1"/>
</dbReference>
<feature type="disulfide bond" evidence="10">
    <location>
        <begin position="791"/>
        <end position="806"/>
    </location>
</feature>
<dbReference type="Pfam" id="PF00089">
    <property type="entry name" value="Trypsin"/>
    <property type="match status" value="1"/>
</dbReference>
<feature type="disulfide bond" evidence="10">
    <location>
        <begin position="828"/>
        <end position="843"/>
    </location>
</feature>
<dbReference type="SUPFAM" id="SSF50494">
    <property type="entry name" value="Trypsin-like serine proteases"/>
    <property type="match status" value="1"/>
</dbReference>
<reference evidence="19" key="1">
    <citation type="journal article" date="2015" name="Nat. Commun.">
        <title>The Lingula genome provides insights into brachiopod evolution and the origin of phosphate biomineralization.</title>
        <authorList>
            <person name="Luo Y.J."/>
            <person name="Takeuchi T."/>
            <person name="Koyanagi R."/>
            <person name="Yamada L."/>
            <person name="Kanda M."/>
            <person name="Khalturina M."/>
            <person name="Fujie M."/>
            <person name="Yamasaki S.I."/>
            <person name="Endo K."/>
            <person name="Satoh N."/>
        </authorList>
    </citation>
    <scope>NUCLEOTIDE SEQUENCE</scope>
</reference>
<feature type="disulfide bond" evidence="10">
    <location>
        <begin position="534"/>
        <end position="552"/>
    </location>
</feature>
<dbReference type="PROSITE" id="PS50068">
    <property type="entry name" value="LDLRA_2"/>
    <property type="match status" value="4"/>
</dbReference>
<dbReference type="KEGG" id="lak:106153871"/>
<feature type="disulfide bond" evidence="10">
    <location>
        <begin position="809"/>
        <end position="821"/>
    </location>
</feature>
<dbReference type="PROSITE" id="PS01209">
    <property type="entry name" value="LDLRA_1"/>
    <property type="match status" value="1"/>
</dbReference>
<dbReference type="SMART" id="SM00137">
    <property type="entry name" value="MAM"/>
    <property type="match status" value="1"/>
</dbReference>
<dbReference type="PANTHER" id="PTHR24252:SF7">
    <property type="entry name" value="HYALIN"/>
    <property type="match status" value="1"/>
</dbReference>
<dbReference type="Gene3D" id="3.30.70.960">
    <property type="entry name" value="SEA domain"/>
    <property type="match status" value="1"/>
</dbReference>